<dbReference type="Gene3D" id="2.60.120.260">
    <property type="entry name" value="Galactose-binding domain-like"/>
    <property type="match status" value="1"/>
</dbReference>
<organism evidence="8 9">
    <name type="scientific">Segatella copri</name>
    <dbReference type="NCBI Taxonomy" id="165179"/>
    <lineage>
        <taxon>Bacteria</taxon>
        <taxon>Pseudomonadati</taxon>
        <taxon>Bacteroidota</taxon>
        <taxon>Bacteroidia</taxon>
        <taxon>Bacteroidales</taxon>
        <taxon>Prevotellaceae</taxon>
        <taxon>Segatella</taxon>
    </lineage>
</organism>
<dbReference type="Pfam" id="PF22847">
    <property type="entry name" value="BT_3657-like_N"/>
    <property type="match status" value="1"/>
</dbReference>
<dbReference type="Gene3D" id="2.115.10.20">
    <property type="entry name" value="Glycosyl hydrolase domain, family 43"/>
    <property type="match status" value="1"/>
</dbReference>
<name>A0A6G1VM09_9BACT</name>
<dbReference type="EC" id="3.2.1.55" evidence="3"/>
<protein>
    <recommendedName>
        <fullName evidence="3">non-reducing end alpha-L-arabinofuranosidase</fullName>
        <ecNumber evidence="3">3.2.1.55</ecNumber>
    </recommendedName>
</protein>
<dbReference type="OrthoDB" id="9758333at2"/>
<reference evidence="8 9" key="1">
    <citation type="submission" date="2019-09" db="EMBL/GenBank/DDBJ databases">
        <title>Distinct polysaccharide growth profiles of human intestinal Prevotella copri isolates.</title>
        <authorList>
            <person name="Fehlner-Peach H."/>
            <person name="Magnabosco C."/>
            <person name="Raghavan V."/>
            <person name="Scher J.U."/>
            <person name="Tett A."/>
            <person name="Cox L.M."/>
            <person name="Gottsegen C."/>
            <person name="Watters A."/>
            <person name="Wiltshire- Gordon J.D."/>
            <person name="Segata N."/>
            <person name="Bonneau R."/>
            <person name="Littman D.R."/>
        </authorList>
    </citation>
    <scope>NUCLEOTIDE SEQUENCE [LARGE SCALE GENOMIC DNA]</scope>
    <source>
        <strain evidence="9">iAA917</strain>
    </source>
</reference>
<evidence type="ECO:0000313" key="8">
    <source>
        <dbReference type="EMBL" id="MQP14537.1"/>
    </source>
</evidence>
<sequence>MMKPKYLLFSAALLAMTQAVALTPVRKQTQMPAAKKQVNKATLSVADKDAPAYTIVGKDSICQIFVYSPAPNQGLHLAYLTDDERWVDVGQLCASDFGPWGSEKKMYRPFVLKANDGTWRALWSVNKTSPQFAVAYSEDLVTWRPQDYPIMKEKNISDVAAYQMEDGTFDLYLKTEKGKRYVHADKDFRTFEEDSLEAAADEVLWQRDTATINGKLIEGNDFEIPAIHLNYIRAWHKALAEEAKENSRKLPKNEADLKAYIADVEEKIKNEQGEEAVLQHAKMVKEADAADAFTAKLTVNPQKSHRISDKLIGIFFEDISRAADGGLCAELLQNGDFEYNGERKGWNAATAWMGIEASSSSASSSVSSSSSAIISTENGVSVNNPHYAILSSTPIYNIGWEGIVIKRGAAYEVSLYARCIDGKKKQLTVALVDQEGLPIAQAKLKVQGPDWAEYKAQLVITDKYKGELGKDTRFALLPKGEEKVAVDMVSLMPQDTYKGHGLRKDLAETIAELKPRFVRFPGGCMLHGQGLGNIYHWKESIGELKDRKPALNIWNYHQTRKLGFFEYFQWCEDMGAEPLPVLAAGVPCQNSQPNAQGICGQQGGIPMAEMPKYVQDVLDLIEWANGDPATSKWAKMRADAGHPAPFNLKMVGIGNEDLISTDFEQRYLMICKALKEKHPEIEVVGTVGPFHSPSSDYIEGWKIAKENKKWIDAVDEHYYEQPGWFINHQDYYDHYDRKAPKVYLGEYAANGNNELDRALAEGIHLCNVERNGDVVEMTSYAPLLCKDGYHNWNPDMIYFDNSEKIRLTESYKMQKMFGQHSGDTYIVSSLNLPAVLKKYVGTSVVKDSKTGKTWLKVVNALPRTLKLQVEAQGAGAGNKQVEVKARSAEVFEL</sequence>
<dbReference type="Proteomes" id="UP000477980">
    <property type="component" value="Unassembled WGS sequence"/>
</dbReference>
<feature type="domain" description="Alpha-L-arabinofuranosidase C-terminal" evidence="7">
    <location>
        <begin position="745"/>
        <end position="887"/>
    </location>
</feature>
<dbReference type="Gene3D" id="3.20.20.80">
    <property type="entry name" value="Glycosidases"/>
    <property type="match status" value="1"/>
</dbReference>
<dbReference type="InterPro" id="IPR051563">
    <property type="entry name" value="Glycosyl_Hydrolase_51"/>
</dbReference>
<dbReference type="InterPro" id="IPR055133">
    <property type="entry name" value="BT_3657-like_N"/>
</dbReference>
<dbReference type="SUPFAM" id="SSF51445">
    <property type="entry name" value="(Trans)glycosidases"/>
    <property type="match status" value="1"/>
</dbReference>
<dbReference type="GO" id="GO:0046373">
    <property type="term" value="P:L-arabinose metabolic process"/>
    <property type="evidence" value="ECO:0007669"/>
    <property type="project" value="InterPro"/>
</dbReference>
<evidence type="ECO:0000259" key="7">
    <source>
        <dbReference type="SMART" id="SM00813"/>
    </source>
</evidence>
<dbReference type="GO" id="GO:0046556">
    <property type="term" value="F:alpha-L-arabinofuranosidase activity"/>
    <property type="evidence" value="ECO:0007669"/>
    <property type="project" value="UniProtKB-EC"/>
</dbReference>
<evidence type="ECO:0000256" key="6">
    <source>
        <dbReference type="SAM" id="SignalP"/>
    </source>
</evidence>
<comment type="caution">
    <text evidence="8">The sequence shown here is derived from an EMBL/GenBank/DDBJ whole genome shotgun (WGS) entry which is preliminary data.</text>
</comment>
<proteinExistence type="inferred from homology"/>
<dbReference type="Pfam" id="PF06964">
    <property type="entry name" value="Alpha-L-AF_C"/>
    <property type="match status" value="1"/>
</dbReference>
<gene>
    <name evidence="8" type="ORF">F7D25_08970</name>
</gene>
<dbReference type="InterPro" id="IPR023296">
    <property type="entry name" value="Glyco_hydro_beta-prop_sf"/>
</dbReference>
<accession>A0A6G1VM09</accession>
<dbReference type="EMBL" id="VZAH01000086">
    <property type="protein sequence ID" value="MQP14537.1"/>
    <property type="molecule type" value="Genomic_DNA"/>
</dbReference>
<dbReference type="AlphaFoldDB" id="A0A6G1VM09"/>
<feature type="signal peptide" evidence="6">
    <location>
        <begin position="1"/>
        <end position="21"/>
    </location>
</feature>
<dbReference type="PANTHER" id="PTHR31776:SF26">
    <property type="entry name" value="SECRETED ARABINOSIDASE"/>
    <property type="match status" value="1"/>
</dbReference>
<comment type="catalytic activity">
    <reaction evidence="1">
        <text>Hydrolysis of terminal non-reducing alpha-L-arabinofuranoside residues in alpha-L-arabinosides.</text>
        <dbReference type="EC" id="3.2.1.55"/>
    </reaction>
</comment>
<dbReference type="InterPro" id="IPR055235">
    <property type="entry name" value="ASD1_cat"/>
</dbReference>
<dbReference type="PANTHER" id="PTHR31776">
    <property type="entry name" value="ALPHA-L-ARABINOFURANOSIDASE 1"/>
    <property type="match status" value="1"/>
</dbReference>
<evidence type="ECO:0000256" key="4">
    <source>
        <dbReference type="ARBA" id="ARBA00022729"/>
    </source>
</evidence>
<comment type="similarity">
    <text evidence="2">Belongs to the glycosyl hydrolase 51 family.</text>
</comment>
<keyword evidence="4 6" id="KW-0732">Signal</keyword>
<keyword evidence="5" id="KW-0378">Hydrolase</keyword>
<dbReference type="InterPro" id="IPR010720">
    <property type="entry name" value="Alpha-L-AF_C"/>
</dbReference>
<evidence type="ECO:0000256" key="1">
    <source>
        <dbReference type="ARBA" id="ARBA00001462"/>
    </source>
</evidence>
<dbReference type="SUPFAM" id="SSF75005">
    <property type="entry name" value="Arabinanase/levansucrase/invertase"/>
    <property type="match status" value="1"/>
</dbReference>
<evidence type="ECO:0000256" key="3">
    <source>
        <dbReference type="ARBA" id="ARBA00012670"/>
    </source>
</evidence>
<dbReference type="Pfam" id="PF22848">
    <property type="entry name" value="ASD1_dom"/>
    <property type="match status" value="1"/>
</dbReference>
<dbReference type="InterPro" id="IPR017853">
    <property type="entry name" value="GH"/>
</dbReference>
<dbReference type="SMART" id="SM00813">
    <property type="entry name" value="Alpha-L-AF_C"/>
    <property type="match status" value="1"/>
</dbReference>
<evidence type="ECO:0000256" key="2">
    <source>
        <dbReference type="ARBA" id="ARBA00007186"/>
    </source>
</evidence>
<feature type="chain" id="PRO_5026340361" description="non-reducing end alpha-L-arabinofuranosidase" evidence="6">
    <location>
        <begin position="22"/>
        <end position="893"/>
    </location>
</feature>
<evidence type="ECO:0000313" key="9">
    <source>
        <dbReference type="Proteomes" id="UP000477980"/>
    </source>
</evidence>
<evidence type="ECO:0000256" key="5">
    <source>
        <dbReference type="ARBA" id="ARBA00022801"/>
    </source>
</evidence>